<protein>
    <submittedName>
        <fullName evidence="6">Uncharacterized protein</fullName>
    </submittedName>
</protein>
<dbReference type="EMBL" id="CAAALY010002100">
    <property type="protein sequence ID" value="VEL07616.1"/>
    <property type="molecule type" value="Genomic_DNA"/>
</dbReference>
<evidence type="ECO:0000256" key="1">
    <source>
        <dbReference type="ARBA" id="ARBA00004141"/>
    </source>
</evidence>
<sequence length="154" mass="16507">AHIARDDVSAFETVPPEERQKDTGRALIAVCLRLNPLSRSGPEVEGLSLLFHQLLLFNTTNEEHFGARESSLAVGTNKGFSVIGMESTTESMPSSAGWADVWAFPLLLFAQTLCAVAQVFILGLPAQLAAVWFAEKEVASATAAGVFGNQVMKD</sequence>
<evidence type="ECO:0000256" key="3">
    <source>
        <dbReference type="ARBA" id="ARBA00022989"/>
    </source>
</evidence>
<dbReference type="GO" id="GO:0097037">
    <property type="term" value="P:heme export"/>
    <property type="evidence" value="ECO:0007669"/>
    <property type="project" value="TreeGrafter"/>
</dbReference>
<comment type="subcellular location">
    <subcellularLocation>
        <location evidence="1">Membrane</location>
        <topology evidence="1">Multi-pass membrane protein</topology>
    </subcellularLocation>
</comment>
<keyword evidence="7" id="KW-1185">Reference proteome</keyword>
<evidence type="ECO:0000256" key="2">
    <source>
        <dbReference type="ARBA" id="ARBA00022692"/>
    </source>
</evidence>
<reference evidence="6" key="1">
    <citation type="submission" date="2018-11" db="EMBL/GenBank/DDBJ databases">
        <authorList>
            <consortium name="Pathogen Informatics"/>
        </authorList>
    </citation>
    <scope>NUCLEOTIDE SEQUENCE</scope>
</reference>
<keyword evidence="4 5" id="KW-0472">Membrane</keyword>
<evidence type="ECO:0000313" key="7">
    <source>
        <dbReference type="Proteomes" id="UP000784294"/>
    </source>
</evidence>
<dbReference type="PANTHER" id="PTHR10924:SF4">
    <property type="entry name" value="GH15861P"/>
    <property type="match status" value="1"/>
</dbReference>
<keyword evidence="2 5" id="KW-0812">Transmembrane</keyword>
<proteinExistence type="predicted"/>
<dbReference type="GO" id="GO:0020037">
    <property type="term" value="F:heme binding"/>
    <property type="evidence" value="ECO:0007669"/>
    <property type="project" value="TreeGrafter"/>
</dbReference>
<feature type="non-terminal residue" evidence="6">
    <location>
        <position position="1"/>
    </location>
</feature>
<name>A0A3S5FBQ1_9PLAT</name>
<organism evidence="6 7">
    <name type="scientific">Protopolystoma xenopodis</name>
    <dbReference type="NCBI Taxonomy" id="117903"/>
    <lineage>
        <taxon>Eukaryota</taxon>
        <taxon>Metazoa</taxon>
        <taxon>Spiralia</taxon>
        <taxon>Lophotrochozoa</taxon>
        <taxon>Platyhelminthes</taxon>
        <taxon>Monogenea</taxon>
        <taxon>Polyopisthocotylea</taxon>
        <taxon>Polystomatidea</taxon>
        <taxon>Polystomatidae</taxon>
        <taxon>Protopolystoma</taxon>
    </lineage>
</organism>
<dbReference type="PANTHER" id="PTHR10924">
    <property type="entry name" value="MAJOR FACILITATOR SUPERFAMILY PROTEIN-RELATED"/>
    <property type="match status" value="1"/>
</dbReference>
<dbReference type="GO" id="GO:0015232">
    <property type="term" value="F:heme transmembrane transporter activity"/>
    <property type="evidence" value="ECO:0007669"/>
    <property type="project" value="TreeGrafter"/>
</dbReference>
<feature type="transmembrane region" description="Helical" evidence="5">
    <location>
        <begin position="102"/>
        <end position="124"/>
    </location>
</feature>
<evidence type="ECO:0000256" key="5">
    <source>
        <dbReference type="SAM" id="Phobius"/>
    </source>
</evidence>
<comment type="caution">
    <text evidence="6">The sequence shown here is derived from an EMBL/GenBank/DDBJ whole genome shotgun (WGS) entry which is preliminary data.</text>
</comment>
<dbReference type="AlphaFoldDB" id="A0A3S5FBQ1"/>
<dbReference type="GO" id="GO:0016020">
    <property type="term" value="C:membrane"/>
    <property type="evidence" value="ECO:0007669"/>
    <property type="project" value="UniProtKB-SubCell"/>
</dbReference>
<keyword evidence="3 5" id="KW-1133">Transmembrane helix</keyword>
<dbReference type="InterPro" id="IPR049680">
    <property type="entry name" value="FLVCR1-2_SLC49-like"/>
</dbReference>
<gene>
    <name evidence="6" type="ORF">PXEA_LOCUS1056</name>
</gene>
<accession>A0A3S5FBQ1</accession>
<evidence type="ECO:0000313" key="6">
    <source>
        <dbReference type="EMBL" id="VEL07616.1"/>
    </source>
</evidence>
<dbReference type="OrthoDB" id="422206at2759"/>
<evidence type="ECO:0000256" key="4">
    <source>
        <dbReference type="ARBA" id="ARBA00023136"/>
    </source>
</evidence>
<dbReference type="Proteomes" id="UP000784294">
    <property type="component" value="Unassembled WGS sequence"/>
</dbReference>